<evidence type="ECO:0000313" key="4">
    <source>
        <dbReference type="EMBL" id="OAG28512.1"/>
    </source>
</evidence>
<keyword evidence="3" id="KW-0704">Schiff base</keyword>
<dbReference type="GO" id="GO:0016832">
    <property type="term" value="F:aldehyde-lyase activity"/>
    <property type="evidence" value="ECO:0007669"/>
    <property type="project" value="InterPro"/>
</dbReference>
<dbReference type="InterPro" id="IPR033919">
    <property type="entry name" value="TSA/FSA_arc/bac"/>
</dbReference>
<dbReference type="OrthoDB" id="9807051at2"/>
<dbReference type="NCBIfam" id="TIGR00875">
    <property type="entry name" value="fsa_talC_mipB"/>
    <property type="match status" value="1"/>
</dbReference>
<dbReference type="Pfam" id="PF00923">
    <property type="entry name" value="TAL_FSA"/>
    <property type="match status" value="1"/>
</dbReference>
<protein>
    <submittedName>
        <fullName evidence="4">Fructose-6-phosphate aldolase</fullName>
    </submittedName>
</protein>
<proteinExistence type="predicted"/>
<dbReference type="FunFam" id="3.20.20.70:FF:000018">
    <property type="entry name" value="Probable transaldolase"/>
    <property type="match status" value="1"/>
</dbReference>
<dbReference type="EMBL" id="LSFI01000004">
    <property type="protein sequence ID" value="OAG28512.1"/>
    <property type="molecule type" value="Genomic_DNA"/>
</dbReference>
<evidence type="ECO:0000256" key="2">
    <source>
        <dbReference type="ARBA" id="ARBA00022490"/>
    </source>
</evidence>
<organism evidence="4 5">
    <name type="scientific">Thermodesulfatator autotrophicus</name>
    <dbReference type="NCBI Taxonomy" id="1795632"/>
    <lineage>
        <taxon>Bacteria</taxon>
        <taxon>Pseudomonadati</taxon>
        <taxon>Thermodesulfobacteriota</taxon>
        <taxon>Thermodesulfobacteria</taxon>
        <taxon>Thermodesulfobacteriales</taxon>
        <taxon>Thermodesulfatatoraceae</taxon>
        <taxon>Thermodesulfatator</taxon>
    </lineage>
</organism>
<reference evidence="4 5" key="1">
    <citation type="submission" date="2016-02" db="EMBL/GenBank/DDBJ databases">
        <title>Draft genome sequence of Thermodesulfatator sp. S606.</title>
        <authorList>
            <person name="Lai Q."/>
            <person name="Cao J."/>
            <person name="Dupont S."/>
            <person name="Shao Z."/>
            <person name="Jebbar M."/>
            <person name="Alain K."/>
        </authorList>
    </citation>
    <scope>NUCLEOTIDE SEQUENCE [LARGE SCALE GENOMIC DNA]</scope>
    <source>
        <strain evidence="4 5">S606</strain>
    </source>
</reference>
<accession>A0A177EBF4</accession>
<keyword evidence="2" id="KW-0963">Cytoplasm</keyword>
<dbReference type="AlphaFoldDB" id="A0A177EBF4"/>
<keyword evidence="5" id="KW-1185">Reference proteome</keyword>
<dbReference type="PANTHER" id="PTHR10683:SF40">
    <property type="entry name" value="FRUCTOSE-6-PHOSPHATE ALDOLASE 1-RELATED"/>
    <property type="match status" value="1"/>
</dbReference>
<dbReference type="STRING" id="1795632.TH606_01395"/>
<dbReference type="GO" id="GO:0005975">
    <property type="term" value="P:carbohydrate metabolic process"/>
    <property type="evidence" value="ECO:0007669"/>
    <property type="project" value="InterPro"/>
</dbReference>
<dbReference type="Proteomes" id="UP000076964">
    <property type="component" value="Unassembled WGS sequence"/>
</dbReference>
<comment type="caution">
    <text evidence="4">The sequence shown here is derived from an EMBL/GenBank/DDBJ whole genome shotgun (WGS) entry which is preliminary data.</text>
</comment>
<dbReference type="InterPro" id="IPR018225">
    <property type="entry name" value="Transaldolase_AS"/>
</dbReference>
<dbReference type="RefSeq" id="WP_068540859.1">
    <property type="nucleotide sequence ID" value="NZ_LSFI01000004.1"/>
</dbReference>
<dbReference type="PROSITE" id="PS01054">
    <property type="entry name" value="TRANSALDOLASE_1"/>
    <property type="match status" value="1"/>
</dbReference>
<dbReference type="PANTHER" id="PTHR10683">
    <property type="entry name" value="TRANSALDOLASE"/>
    <property type="match status" value="1"/>
</dbReference>
<dbReference type="InterPro" id="IPR004731">
    <property type="entry name" value="Transaldolase_3B/F6P_aldolase"/>
</dbReference>
<comment type="subcellular location">
    <subcellularLocation>
        <location evidence="1">Cytoplasm</location>
    </subcellularLocation>
</comment>
<dbReference type="CDD" id="cd00956">
    <property type="entry name" value="Transaldolase_FSA"/>
    <property type="match status" value="1"/>
</dbReference>
<evidence type="ECO:0000313" key="5">
    <source>
        <dbReference type="Proteomes" id="UP000076964"/>
    </source>
</evidence>
<dbReference type="InterPro" id="IPR013785">
    <property type="entry name" value="Aldolase_TIM"/>
</dbReference>
<sequence>MKIFVDTAVLEEIKAVKEMGILDGVTTNPTLVSKTGKPWKEAILEILKEVPDKPVSVEVIATDCEGIKKEAKELAKLGPNVVVKIPCIEEGLRAISEMHREGAKVKTNVTLVFSPLQALLAAKVGATYVSPFIGRIDDISYDGMQVLEEIVDIYDFYGFETEIIAASIRHVDHVRRCAALGVDIATIPFKVIKQMYRHPLTDKGLERFLEDAKKAGISI</sequence>
<name>A0A177EBF4_9BACT</name>
<dbReference type="Gene3D" id="3.20.20.70">
    <property type="entry name" value="Aldolase class I"/>
    <property type="match status" value="1"/>
</dbReference>
<evidence type="ECO:0000256" key="1">
    <source>
        <dbReference type="ARBA" id="ARBA00004496"/>
    </source>
</evidence>
<dbReference type="GO" id="GO:0005737">
    <property type="term" value="C:cytoplasm"/>
    <property type="evidence" value="ECO:0007669"/>
    <property type="project" value="UniProtKB-SubCell"/>
</dbReference>
<gene>
    <name evidence="4" type="ORF">TH606_01395</name>
</gene>
<dbReference type="InterPro" id="IPR001585">
    <property type="entry name" value="TAL/FSA"/>
</dbReference>
<dbReference type="GO" id="GO:0042182">
    <property type="term" value="P:ketone catabolic process"/>
    <property type="evidence" value="ECO:0007669"/>
    <property type="project" value="UniProtKB-ARBA"/>
</dbReference>
<evidence type="ECO:0000256" key="3">
    <source>
        <dbReference type="ARBA" id="ARBA00023270"/>
    </source>
</evidence>
<dbReference type="SUPFAM" id="SSF51569">
    <property type="entry name" value="Aldolase"/>
    <property type="match status" value="1"/>
</dbReference>